<accession>A0A834KX42</accession>
<comment type="caution">
    <text evidence="2">The sequence shown here is derived from an EMBL/GenBank/DDBJ whole genome shotgun (WGS) entry which is preliminary data.</text>
</comment>
<dbReference type="EMBL" id="WKFB01000131">
    <property type="protein sequence ID" value="KAF6734590.1"/>
    <property type="molecule type" value="Genomic_DNA"/>
</dbReference>
<sequence>MDTWGQKVKEPGRPAESHTGNKASVLVQILPEPPRTPQFTLVGLVREGGGGGDQGLTHLLSLSLVGLFEPPSPLTHTPFLLPFKAGPRPPP</sequence>
<reference evidence="2" key="1">
    <citation type="journal article" name="BMC Genomics">
        <title>Long-read sequencing and de novo genome assembly of marine medaka (Oryzias melastigma).</title>
        <authorList>
            <person name="Liang P."/>
            <person name="Saqib H.S.A."/>
            <person name="Ni X."/>
            <person name="Shen Y."/>
        </authorList>
    </citation>
    <scope>NUCLEOTIDE SEQUENCE</scope>
    <source>
        <strain evidence="2">Bigg-433</strain>
    </source>
</reference>
<name>A0A834KX42_ORYME</name>
<evidence type="ECO:0000313" key="2">
    <source>
        <dbReference type="EMBL" id="KAF6734590.1"/>
    </source>
</evidence>
<evidence type="ECO:0000313" key="3">
    <source>
        <dbReference type="Proteomes" id="UP000646548"/>
    </source>
</evidence>
<dbReference type="Proteomes" id="UP000646548">
    <property type="component" value="Unassembled WGS sequence"/>
</dbReference>
<dbReference type="AlphaFoldDB" id="A0A834KX42"/>
<feature type="compositionally biased region" description="Basic and acidic residues" evidence="1">
    <location>
        <begin position="7"/>
        <end position="16"/>
    </location>
</feature>
<proteinExistence type="predicted"/>
<organism evidence="2 3">
    <name type="scientific">Oryzias melastigma</name>
    <name type="common">Marine medaka</name>
    <dbReference type="NCBI Taxonomy" id="30732"/>
    <lineage>
        <taxon>Eukaryota</taxon>
        <taxon>Metazoa</taxon>
        <taxon>Chordata</taxon>
        <taxon>Craniata</taxon>
        <taxon>Vertebrata</taxon>
        <taxon>Euteleostomi</taxon>
        <taxon>Actinopterygii</taxon>
        <taxon>Neopterygii</taxon>
        <taxon>Teleostei</taxon>
        <taxon>Neoteleostei</taxon>
        <taxon>Acanthomorphata</taxon>
        <taxon>Ovalentaria</taxon>
        <taxon>Atherinomorphae</taxon>
        <taxon>Beloniformes</taxon>
        <taxon>Adrianichthyidae</taxon>
        <taxon>Oryziinae</taxon>
        <taxon>Oryzias</taxon>
    </lineage>
</organism>
<evidence type="ECO:0000256" key="1">
    <source>
        <dbReference type="SAM" id="MobiDB-lite"/>
    </source>
</evidence>
<gene>
    <name evidence="2" type="ORF">FQA47_020056</name>
</gene>
<feature type="region of interest" description="Disordered" evidence="1">
    <location>
        <begin position="1"/>
        <end position="22"/>
    </location>
</feature>
<protein>
    <submittedName>
        <fullName evidence="2">Uncharacterized protein</fullName>
    </submittedName>
</protein>